<gene>
    <name evidence="4" type="ORF">GCM10023165_06770</name>
</gene>
<evidence type="ECO:0000313" key="5">
    <source>
        <dbReference type="Proteomes" id="UP001500975"/>
    </source>
</evidence>
<dbReference type="RefSeq" id="WP_345535893.1">
    <property type="nucleotide sequence ID" value="NZ_BAABGJ010000005.1"/>
</dbReference>
<comment type="function">
    <text evidence="1">Required for the efficient initiation of filament assembly.</text>
</comment>
<dbReference type="EMBL" id="BAABGJ010000005">
    <property type="protein sequence ID" value="GAA4332199.1"/>
    <property type="molecule type" value="Genomic_DNA"/>
</dbReference>
<dbReference type="InterPro" id="IPR036679">
    <property type="entry name" value="FlgN-like_sf"/>
</dbReference>
<accession>A0ABP8GZF3</accession>
<evidence type="ECO:0000313" key="4">
    <source>
        <dbReference type="EMBL" id="GAA4332199.1"/>
    </source>
</evidence>
<dbReference type="Gene3D" id="1.20.58.300">
    <property type="entry name" value="FlgN-like"/>
    <property type="match status" value="1"/>
</dbReference>
<reference evidence="5" key="1">
    <citation type="journal article" date="2019" name="Int. J. Syst. Evol. Microbiol.">
        <title>The Global Catalogue of Microorganisms (GCM) 10K type strain sequencing project: providing services to taxonomists for standard genome sequencing and annotation.</title>
        <authorList>
            <consortium name="The Broad Institute Genomics Platform"/>
            <consortium name="The Broad Institute Genome Sequencing Center for Infectious Disease"/>
            <person name="Wu L."/>
            <person name="Ma J."/>
        </authorList>
    </citation>
    <scope>NUCLEOTIDE SEQUENCE [LARGE SCALE GENOMIC DNA]</scope>
    <source>
        <strain evidence="5">JCM 17804</strain>
    </source>
</reference>
<evidence type="ECO:0000256" key="2">
    <source>
        <dbReference type="ARBA" id="ARBA00007703"/>
    </source>
</evidence>
<comment type="caution">
    <text evidence="4">The sequence shown here is derived from an EMBL/GenBank/DDBJ whole genome shotgun (WGS) entry which is preliminary data.</text>
</comment>
<evidence type="ECO:0000256" key="1">
    <source>
        <dbReference type="ARBA" id="ARBA00002397"/>
    </source>
</evidence>
<keyword evidence="5" id="KW-1185">Reference proteome</keyword>
<dbReference type="SUPFAM" id="SSF140566">
    <property type="entry name" value="FlgN-like"/>
    <property type="match status" value="1"/>
</dbReference>
<proteinExistence type="inferred from homology"/>
<evidence type="ECO:0008006" key="6">
    <source>
        <dbReference type="Google" id="ProtNLM"/>
    </source>
</evidence>
<evidence type="ECO:0000256" key="3">
    <source>
        <dbReference type="ARBA" id="ARBA00022795"/>
    </source>
</evidence>
<comment type="similarity">
    <text evidence="2">Belongs to the FlgN family.</text>
</comment>
<dbReference type="Proteomes" id="UP001500975">
    <property type="component" value="Unassembled WGS sequence"/>
</dbReference>
<keyword evidence="3" id="KW-1005">Bacterial flagellum biogenesis</keyword>
<sequence>MIRTAAPKPHRSAVEGAPAPAVLLSHLLAEKACVEEFLGVLDDEARALQSGLYAGLDLLTERKSGLLDRMATLDRARESAQVAMGFEPGRAGADAAATAAGATARETWTALLALAERAKAGNHHNGSMVHGQLDFTRNALHYLQATALPFYGPDGIRRAVGGSGNRLAVG</sequence>
<name>A0ABP8GZF3_9BURK</name>
<dbReference type="InterPro" id="IPR007809">
    <property type="entry name" value="FlgN-like"/>
</dbReference>
<organism evidence="4 5">
    <name type="scientific">Variovorax defluvii</name>
    <dbReference type="NCBI Taxonomy" id="913761"/>
    <lineage>
        <taxon>Bacteria</taxon>
        <taxon>Pseudomonadati</taxon>
        <taxon>Pseudomonadota</taxon>
        <taxon>Betaproteobacteria</taxon>
        <taxon>Burkholderiales</taxon>
        <taxon>Comamonadaceae</taxon>
        <taxon>Variovorax</taxon>
    </lineage>
</organism>
<protein>
    <recommendedName>
        <fullName evidence="6">Flagellar protein FlgN</fullName>
    </recommendedName>
</protein>
<dbReference type="Pfam" id="PF05130">
    <property type="entry name" value="FlgN"/>
    <property type="match status" value="1"/>
</dbReference>